<dbReference type="Gene3D" id="3.50.50.60">
    <property type="entry name" value="FAD/NAD(P)-binding domain"/>
    <property type="match status" value="2"/>
</dbReference>
<dbReference type="AlphaFoldDB" id="A0A2K8NYN3"/>
<dbReference type="InterPro" id="IPR050260">
    <property type="entry name" value="FAD-bd_OxRdtase"/>
</dbReference>
<dbReference type="RefSeq" id="WP_024863455.1">
    <property type="nucleotide sequence ID" value="NZ_CP024965.1"/>
</dbReference>
<gene>
    <name evidence="10" type="primary">nox</name>
    <name evidence="10" type="ORF">ESOMN_v1c05530</name>
</gene>
<reference evidence="10 11" key="1">
    <citation type="submission" date="2017-11" db="EMBL/GenBank/DDBJ databases">
        <title>Genome sequence of Entomoplasma somnilux PYAN-1 (ATCC 49194).</title>
        <authorList>
            <person name="Lo W.-S."/>
            <person name="Gasparich G.E."/>
            <person name="Kuo C.-H."/>
        </authorList>
    </citation>
    <scope>NUCLEOTIDE SEQUENCE [LARGE SCALE GENOMIC DNA]</scope>
    <source>
        <strain evidence="10 11">PYAN-1</strain>
    </source>
</reference>
<dbReference type="PANTHER" id="PTHR43429">
    <property type="entry name" value="PYRIDINE NUCLEOTIDE-DISULFIDE OXIDOREDUCTASE DOMAIN-CONTAINING"/>
    <property type="match status" value="1"/>
</dbReference>
<name>A0A2K8NYN3_9MOLU</name>
<dbReference type="EMBL" id="CP024965">
    <property type="protein sequence ID" value="ATZ18935.1"/>
    <property type="molecule type" value="Genomic_DNA"/>
</dbReference>
<dbReference type="GO" id="GO:0016491">
    <property type="term" value="F:oxidoreductase activity"/>
    <property type="evidence" value="ECO:0007669"/>
    <property type="project" value="UniProtKB-KW"/>
</dbReference>
<comment type="similarity">
    <text evidence="2">Belongs to the class-III pyridine nucleotide-disulfide oxidoreductase family.</text>
</comment>
<dbReference type="InterPro" id="IPR016156">
    <property type="entry name" value="FAD/NAD-linked_Rdtase_dimer_sf"/>
</dbReference>
<proteinExistence type="inferred from homology"/>
<evidence type="ECO:0000256" key="3">
    <source>
        <dbReference type="ARBA" id="ARBA00022630"/>
    </source>
</evidence>
<evidence type="ECO:0000256" key="7">
    <source>
        <dbReference type="SAM" id="MobiDB-lite"/>
    </source>
</evidence>
<organism evidence="10 11">
    <name type="scientific">Williamsoniiplasma somnilux</name>
    <dbReference type="NCBI Taxonomy" id="215578"/>
    <lineage>
        <taxon>Bacteria</taxon>
        <taxon>Bacillati</taxon>
        <taxon>Mycoplasmatota</taxon>
        <taxon>Mollicutes</taxon>
        <taxon>Entomoplasmatales</taxon>
        <taxon>Williamsoniiplasma</taxon>
    </lineage>
</organism>
<feature type="region of interest" description="Disordered" evidence="7">
    <location>
        <begin position="454"/>
        <end position="492"/>
    </location>
</feature>
<keyword evidence="5" id="KW-0560">Oxidoreductase</keyword>
<dbReference type="SUPFAM" id="SSF55424">
    <property type="entry name" value="FAD/NAD-linked reductases, dimerisation (C-terminal) domain"/>
    <property type="match status" value="1"/>
</dbReference>
<protein>
    <submittedName>
        <fullName evidence="10">NADH oxidase</fullName>
    </submittedName>
</protein>
<dbReference type="Pfam" id="PF07992">
    <property type="entry name" value="Pyr_redox_2"/>
    <property type="match status" value="1"/>
</dbReference>
<feature type="domain" description="FAD/NAD(P)-binding" evidence="9">
    <location>
        <begin position="2"/>
        <end position="308"/>
    </location>
</feature>
<evidence type="ECO:0000259" key="9">
    <source>
        <dbReference type="Pfam" id="PF07992"/>
    </source>
</evidence>
<comment type="cofactor">
    <cofactor evidence="1">
        <name>FAD</name>
        <dbReference type="ChEBI" id="CHEBI:57692"/>
    </cofactor>
</comment>
<evidence type="ECO:0000313" key="10">
    <source>
        <dbReference type="EMBL" id="ATZ18935.1"/>
    </source>
</evidence>
<dbReference type="InterPro" id="IPR036188">
    <property type="entry name" value="FAD/NAD-bd_sf"/>
</dbReference>
<keyword evidence="4" id="KW-0274">FAD</keyword>
<keyword evidence="6" id="KW-0676">Redox-active center</keyword>
<dbReference type="PRINTS" id="PR00469">
    <property type="entry name" value="PNDRDTASEII"/>
</dbReference>
<dbReference type="KEGG" id="esx:ESOMN_v1c05530"/>
<dbReference type="SUPFAM" id="SSF51905">
    <property type="entry name" value="FAD/NAD(P)-binding domain"/>
    <property type="match status" value="1"/>
</dbReference>
<dbReference type="InterPro" id="IPR023753">
    <property type="entry name" value="FAD/NAD-binding_dom"/>
</dbReference>
<keyword evidence="11" id="KW-1185">Reference proteome</keyword>
<evidence type="ECO:0000256" key="2">
    <source>
        <dbReference type="ARBA" id="ARBA00009130"/>
    </source>
</evidence>
<dbReference type="PRINTS" id="PR00368">
    <property type="entry name" value="FADPNR"/>
</dbReference>
<accession>A0A2K8NYN3</accession>
<keyword evidence="3" id="KW-0285">Flavoprotein</keyword>
<feature type="domain" description="Pyridine nucleotide-disulphide oxidoreductase dimerisation" evidence="8">
    <location>
        <begin position="334"/>
        <end position="431"/>
    </location>
</feature>
<dbReference type="PANTHER" id="PTHR43429:SF1">
    <property type="entry name" value="NAD(P)H SULFUR OXIDOREDUCTASE (COA-DEPENDENT)"/>
    <property type="match status" value="1"/>
</dbReference>
<dbReference type="Proteomes" id="UP000232230">
    <property type="component" value="Chromosome"/>
</dbReference>
<dbReference type="Pfam" id="PF02852">
    <property type="entry name" value="Pyr_redox_dim"/>
    <property type="match status" value="1"/>
</dbReference>
<dbReference type="InterPro" id="IPR004099">
    <property type="entry name" value="Pyr_nucl-diS_OxRdtase_dimer"/>
</dbReference>
<evidence type="ECO:0000256" key="1">
    <source>
        <dbReference type="ARBA" id="ARBA00001974"/>
    </source>
</evidence>
<evidence type="ECO:0000259" key="8">
    <source>
        <dbReference type="Pfam" id="PF02852"/>
    </source>
</evidence>
<evidence type="ECO:0000313" key="11">
    <source>
        <dbReference type="Proteomes" id="UP000232230"/>
    </source>
</evidence>
<evidence type="ECO:0000256" key="5">
    <source>
        <dbReference type="ARBA" id="ARBA00023002"/>
    </source>
</evidence>
<evidence type="ECO:0000256" key="6">
    <source>
        <dbReference type="ARBA" id="ARBA00023284"/>
    </source>
</evidence>
<evidence type="ECO:0000256" key="4">
    <source>
        <dbReference type="ARBA" id="ARBA00022827"/>
    </source>
</evidence>
<sequence length="492" mass="54325">MKTIVLGTNHAGTTVVRTLKRLDPKMEVVTYEKNDNISFLGCGIALWVKGEVKDPNGLFYATPEILKSEGIKSKMNHEWVAINTKKKTVTIKDLKTGKEFDDKYDKLVLATGSWPIVPPIPGIESKGVQICKNYGHAKKIQAANNDAKLKKVTIVGAGYIGVELVEAFRSKGKQVTLIDIADRIIPNYYDKEFTDLMEEKMTKAGVKLELGQKVIEFKADKNGNVKSVVTDKKEIPSDYVIFSVGIKAQSELLKGQIELSERGAIKANEFMQTSNKDIYAVGDCVEVFNKAMDQSMQIALATTAVRTGIIAAMNIVKGNKMASPGFTGANGIEVFNLKMASVGISEESAKRFKMDVESISLSDNDRPEFMSTVSPVWFKVIWDKKTRKIVGAQVASEKNHTEIMYMFALAIQKGLTIDELPLVDIFFLPHFNKPYNFITLAGLEAAGLNYFKKDKKSATKKSATKPSTKKPISKKAPAKKSATKSVKKSVKK</sequence>